<dbReference type="AlphaFoldDB" id="M7CGE2"/>
<evidence type="ECO:0000256" key="1">
    <source>
        <dbReference type="SAM" id="MobiDB-lite"/>
    </source>
</evidence>
<dbReference type="EMBL" id="KB515029">
    <property type="protein sequence ID" value="EMP39982.1"/>
    <property type="molecule type" value="Genomic_DNA"/>
</dbReference>
<gene>
    <name evidence="2" type="ORF">UY3_02780</name>
</gene>
<protein>
    <submittedName>
        <fullName evidence="2">Uncharacterized protein</fullName>
    </submittedName>
</protein>
<proteinExistence type="predicted"/>
<reference evidence="3" key="1">
    <citation type="journal article" date="2013" name="Nat. Genet.">
        <title>The draft genomes of soft-shell turtle and green sea turtle yield insights into the development and evolution of the turtle-specific body plan.</title>
        <authorList>
            <person name="Wang Z."/>
            <person name="Pascual-Anaya J."/>
            <person name="Zadissa A."/>
            <person name="Li W."/>
            <person name="Niimura Y."/>
            <person name="Huang Z."/>
            <person name="Li C."/>
            <person name="White S."/>
            <person name="Xiong Z."/>
            <person name="Fang D."/>
            <person name="Wang B."/>
            <person name="Ming Y."/>
            <person name="Chen Y."/>
            <person name="Zheng Y."/>
            <person name="Kuraku S."/>
            <person name="Pignatelli M."/>
            <person name="Herrero J."/>
            <person name="Beal K."/>
            <person name="Nozawa M."/>
            <person name="Li Q."/>
            <person name="Wang J."/>
            <person name="Zhang H."/>
            <person name="Yu L."/>
            <person name="Shigenobu S."/>
            <person name="Wang J."/>
            <person name="Liu J."/>
            <person name="Flicek P."/>
            <person name="Searle S."/>
            <person name="Wang J."/>
            <person name="Kuratani S."/>
            <person name="Yin Y."/>
            <person name="Aken B."/>
            <person name="Zhang G."/>
            <person name="Irie N."/>
        </authorList>
    </citation>
    <scope>NUCLEOTIDE SEQUENCE [LARGE SCALE GENOMIC DNA]</scope>
</reference>
<evidence type="ECO:0000313" key="2">
    <source>
        <dbReference type="EMBL" id="EMP39982.1"/>
    </source>
</evidence>
<feature type="region of interest" description="Disordered" evidence="1">
    <location>
        <begin position="1"/>
        <end position="91"/>
    </location>
</feature>
<sequence length="113" mass="11890">MALHDVEASQLTATLKPQELDVTEGEGTRGTREPRDVEKKGGSNLGSLCGSSATTTPAVLFDSFNGDGGKTKAGFGDKEDDSSQQASGETGFPNIWELSLTLVTLTLDIQQQT</sequence>
<name>M7CGE2_CHEMY</name>
<keyword evidence="3" id="KW-1185">Reference proteome</keyword>
<organism evidence="2 3">
    <name type="scientific">Chelonia mydas</name>
    <name type="common">Green sea-turtle</name>
    <name type="synonym">Chelonia agassizi</name>
    <dbReference type="NCBI Taxonomy" id="8469"/>
    <lineage>
        <taxon>Eukaryota</taxon>
        <taxon>Metazoa</taxon>
        <taxon>Chordata</taxon>
        <taxon>Craniata</taxon>
        <taxon>Vertebrata</taxon>
        <taxon>Euteleostomi</taxon>
        <taxon>Archelosauria</taxon>
        <taxon>Testudinata</taxon>
        <taxon>Testudines</taxon>
        <taxon>Cryptodira</taxon>
        <taxon>Durocryptodira</taxon>
        <taxon>Americhelydia</taxon>
        <taxon>Chelonioidea</taxon>
        <taxon>Cheloniidae</taxon>
        <taxon>Chelonia</taxon>
    </lineage>
</organism>
<accession>M7CGE2</accession>
<dbReference type="Proteomes" id="UP000031443">
    <property type="component" value="Unassembled WGS sequence"/>
</dbReference>
<evidence type="ECO:0000313" key="3">
    <source>
        <dbReference type="Proteomes" id="UP000031443"/>
    </source>
</evidence>
<feature type="compositionally biased region" description="Basic and acidic residues" evidence="1">
    <location>
        <begin position="26"/>
        <end position="41"/>
    </location>
</feature>